<dbReference type="RefSeq" id="XP_072857936.1">
    <property type="nucleotide sequence ID" value="XM_073001835.1"/>
</dbReference>
<evidence type="ECO:0000313" key="3">
    <source>
        <dbReference type="Proteomes" id="UP001652642"/>
    </source>
</evidence>
<dbReference type="Proteomes" id="UP001652642">
    <property type="component" value="Chromosome 5"/>
</dbReference>
<feature type="signal peptide" evidence="2">
    <location>
        <begin position="1"/>
        <end position="18"/>
    </location>
</feature>
<feature type="region of interest" description="Disordered" evidence="1">
    <location>
        <begin position="118"/>
        <end position="200"/>
    </location>
</feature>
<organism evidence="3 4">
    <name type="scientific">Pogona vitticeps</name>
    <name type="common">central bearded dragon</name>
    <dbReference type="NCBI Taxonomy" id="103695"/>
    <lineage>
        <taxon>Eukaryota</taxon>
        <taxon>Metazoa</taxon>
        <taxon>Chordata</taxon>
        <taxon>Craniata</taxon>
        <taxon>Vertebrata</taxon>
        <taxon>Euteleostomi</taxon>
        <taxon>Lepidosauria</taxon>
        <taxon>Squamata</taxon>
        <taxon>Bifurcata</taxon>
        <taxon>Unidentata</taxon>
        <taxon>Episquamata</taxon>
        <taxon>Toxicofera</taxon>
        <taxon>Iguania</taxon>
        <taxon>Acrodonta</taxon>
        <taxon>Agamidae</taxon>
        <taxon>Amphibolurinae</taxon>
        <taxon>Pogona</taxon>
    </lineage>
</organism>
<reference evidence="4" key="1">
    <citation type="submission" date="2025-08" db="UniProtKB">
        <authorList>
            <consortium name="RefSeq"/>
        </authorList>
    </citation>
    <scope>IDENTIFICATION</scope>
</reference>
<feature type="chain" id="PRO_5045743676" evidence="2">
    <location>
        <begin position="19"/>
        <end position="249"/>
    </location>
</feature>
<protein>
    <submittedName>
        <fullName evidence="4">Uncharacterized protein</fullName>
    </submittedName>
</protein>
<keyword evidence="2" id="KW-0732">Signal</keyword>
<feature type="compositionally biased region" description="Basic and acidic residues" evidence="1">
    <location>
        <begin position="157"/>
        <end position="197"/>
    </location>
</feature>
<dbReference type="GeneID" id="140707618"/>
<evidence type="ECO:0000256" key="1">
    <source>
        <dbReference type="SAM" id="MobiDB-lite"/>
    </source>
</evidence>
<proteinExistence type="predicted"/>
<evidence type="ECO:0000313" key="4">
    <source>
        <dbReference type="RefSeq" id="XP_072857936.1"/>
    </source>
</evidence>
<sequence length="249" mass="27288">FTISYLFFLCCLHLLCQSSPYETAALVNTPVSTNTFSKQKHLKYPLKRTLLGRTISSHPALVNMSNTSASGVSEGTCATDKSHQVGEKLAVSGTSENGEKQEDLEECLEVKISCSAKMEENSEQENGASEEDNIEQGCEAKEETEEIHQQSSNGNGEDTKKEGRLGSYPDKDNCISSHSEEANSQSKDTDTEIEKNNVEVLVGDDTPENYQTKQARKELTPELCKAPQVCLISLFPAIACHHSFVVSTD</sequence>
<gene>
    <name evidence="4" type="primary">LOC140707618</name>
</gene>
<accession>A0ABM5GJU5</accession>
<feature type="non-terminal residue" evidence="4">
    <location>
        <position position="1"/>
    </location>
</feature>
<keyword evidence="3" id="KW-1185">Reference proteome</keyword>
<evidence type="ECO:0000256" key="2">
    <source>
        <dbReference type="SAM" id="SignalP"/>
    </source>
</evidence>
<name>A0ABM5GJU5_9SAUR</name>